<sequence>MSEDISGLGIWLVGYSAPKTNWGGIALTLADRADNVLARLLLEPRLAKGNVVFVAHSLGGLLVEQILRSADRDAKSDRRAEDFLARVRRIAFLGTPHRGALIANLATSLRVFFLRPSAATRDLLLGSPQLKDLNRWYRARSQAIGIEHLVLVEGRPERVFGLNLPETIGKVVWSDSADPGLPELSITVDESHTSICKPINREADVYVHLKDFIARPFVIPRGTRMEEAVENNTSQLKQLTTQSQEQTQAMEAFKRTVECRTLVPAMETAVIDAEVSNQVEHVRKCRFFAGFDTMGEVRRLVISLDGGALAMASSAAKSNALAWCARWLATSDPAESRSILHRITSPNQELMAIASALLNNGDGALAESLRVLTQIPTPMGLGAAYICVQKAKGFEEAEDWLQQTGLTNVDLDSDAKFFHLGSALEFGAWDKAAQIANTLTSADFDRSPAILRLAADAHLAQAIPDELRMLVHQYIPSNASNIPLRGDQSSLRNRRIAVGLYDQLASAAFALGMPMQAGDASDRALWLRLRDSEHVATARSELTASLKDPAVLLRRLNLAIQFGVEIDLLQVEKEVNRQTALSGGTSPIAAVARFSLALSQSSHAAAAEYVDKHRVQLIEHLDWKGVYFFEIEVLAKSGRVAQAEKLFQEAIAKGILPNEKDRLHRLLEEVAGNDPISGRLATYEKSQSIVDLRLLVDAYEGAMDWAMTAKYGKILLALTGDLSDAYRYMVALYHLEQLDEVLAVFDEYTDLVNQYNQASLLRAKTLFERGNINEARFELNVFRQSHDSPSARQLHVSMTIASGDWDSLQGFVENEWNNRMDRMPKELLRAGNIAHLIGATRGKDLVRNAAQRSEDDASTLVGCYQAAVSAGWEEGREASQWLARATALSELKDDGLIQKLSLEDIVERKPAWDKQTGNAVELLTKGDIPQFTFGQVVNRSLLTLFLSPALSNLDEPDVRRRPIVHAFSGARSFSALNPKVIAMDPTALISAELLGVFEIYISTFEKIIIPHNTLGWLLEEKAQILFHQPSRVAAAREILQMISNQHLHVFEGSSYASESLSREVGESLASLLTEVSSPAHCDNKQRLVVRGGPIHKVSTFMKEEADLGAFAPYLCSAADVVNKLSNKGVLTAKEASEAHEDLKLRELSWPSTPEIADGAILYLDDVTVSHLGFLRLLHKLHRADLTVILPKSEIEEAHALIKHDAHSAMMVKTVDGLRTKLKFALETGKVCLGRENRIDDEYGPKRPLAHPSVAMLRLIDDTEAGVVDDRFLNQHPSISTESSTKPLLTTVDLLDSLHRQGVISAENLLEARTALRRANYALTPLSQEELSKIISNAPIINGDLVETAELRIIRESVQRIRMSNLLQVPKELPWLDNLINVLFLVIKEQWTENLDETIACARSDWLLKLSDVRGWTHRVDEGVQQLENRYMSWLSRLMMITVTQSSPVKEAYWRWFGSRILNPMIEEDKKAYALLLDRAKNIFLHVVGSSASNLEAQSES</sequence>
<evidence type="ECO:0000256" key="3">
    <source>
        <dbReference type="ARBA" id="ARBA00022824"/>
    </source>
</evidence>
<protein>
    <recommendedName>
        <fullName evidence="5">HTH domain-containing protein</fullName>
    </recommendedName>
</protein>
<feature type="domain" description="HTH" evidence="5">
    <location>
        <begin position="902"/>
        <end position="971"/>
    </location>
</feature>
<evidence type="ECO:0000256" key="1">
    <source>
        <dbReference type="ARBA" id="ARBA00004240"/>
    </source>
</evidence>
<dbReference type="PANTHER" id="PTHR48182">
    <property type="entry name" value="PROTEIN SERAC1"/>
    <property type="match status" value="1"/>
</dbReference>
<evidence type="ECO:0000313" key="6">
    <source>
        <dbReference type="EMBL" id="MCD2166238.1"/>
    </source>
</evidence>
<evidence type="ECO:0000256" key="2">
    <source>
        <dbReference type="ARBA" id="ARBA00004370"/>
    </source>
</evidence>
<keyword evidence="4" id="KW-0472">Membrane</keyword>
<evidence type="ECO:0000256" key="4">
    <source>
        <dbReference type="ARBA" id="ARBA00023136"/>
    </source>
</evidence>
<dbReference type="InterPro" id="IPR029058">
    <property type="entry name" value="AB_hydrolase_fold"/>
</dbReference>
<comment type="subcellular location">
    <subcellularLocation>
        <location evidence="1">Endoplasmic reticulum</location>
    </subcellularLocation>
    <subcellularLocation>
        <location evidence="2">Membrane</location>
    </subcellularLocation>
</comment>
<evidence type="ECO:0000313" key="7">
    <source>
        <dbReference type="Proteomes" id="UP001199260"/>
    </source>
</evidence>
<organism evidence="6 7">
    <name type="scientific">Comamonas koreensis</name>
    <dbReference type="NCBI Taxonomy" id="160825"/>
    <lineage>
        <taxon>Bacteria</taxon>
        <taxon>Pseudomonadati</taxon>
        <taxon>Pseudomonadota</taxon>
        <taxon>Betaproteobacteria</taxon>
        <taxon>Burkholderiales</taxon>
        <taxon>Comamonadaceae</taxon>
        <taxon>Comamonas</taxon>
    </lineage>
</organism>
<comment type="caution">
    <text evidence="6">The sequence shown here is derived from an EMBL/GenBank/DDBJ whole genome shotgun (WGS) entry which is preliminary data.</text>
</comment>
<reference evidence="6 7" key="1">
    <citation type="submission" date="2021-11" db="EMBL/GenBank/DDBJ databases">
        <title>Genome sequence.</title>
        <authorList>
            <person name="Sun Q."/>
        </authorList>
    </citation>
    <scope>NUCLEOTIDE SEQUENCE [LARGE SCALE GENOMIC DNA]</scope>
    <source>
        <strain evidence="6 7">KCTC 12005</strain>
    </source>
</reference>
<dbReference type="SUPFAM" id="SSF53474">
    <property type="entry name" value="alpha/beta-Hydrolases"/>
    <property type="match status" value="1"/>
</dbReference>
<dbReference type="InterPro" id="IPR052374">
    <property type="entry name" value="SERAC1"/>
</dbReference>
<dbReference type="InterPro" id="IPR011990">
    <property type="entry name" value="TPR-like_helical_dom_sf"/>
</dbReference>
<dbReference type="InterPro" id="IPR056620">
    <property type="entry name" value="HTH_next_PIN-TPR-GreABC"/>
</dbReference>
<name>A0AAW4XX31_9BURK</name>
<accession>A0AAW4XX31</accession>
<dbReference type="PANTHER" id="PTHR48182:SF2">
    <property type="entry name" value="PROTEIN SERAC1"/>
    <property type="match status" value="1"/>
</dbReference>
<proteinExistence type="predicted"/>
<evidence type="ECO:0000259" key="5">
    <source>
        <dbReference type="Pfam" id="PF24407"/>
    </source>
</evidence>
<dbReference type="RefSeq" id="WP_230776060.1">
    <property type="nucleotide sequence ID" value="NZ_JAJNCT010000018.1"/>
</dbReference>
<dbReference type="EMBL" id="JAJNCT010000018">
    <property type="protein sequence ID" value="MCD2166238.1"/>
    <property type="molecule type" value="Genomic_DNA"/>
</dbReference>
<dbReference type="Proteomes" id="UP001199260">
    <property type="component" value="Unassembled WGS sequence"/>
</dbReference>
<keyword evidence="7" id="KW-1185">Reference proteome</keyword>
<dbReference type="Pfam" id="PF24407">
    <property type="entry name" value="HTH_upst_double_PIN"/>
    <property type="match status" value="1"/>
</dbReference>
<dbReference type="Gene3D" id="1.25.40.10">
    <property type="entry name" value="Tetratricopeptide repeat domain"/>
    <property type="match status" value="1"/>
</dbReference>
<dbReference type="Gene3D" id="3.40.50.1820">
    <property type="entry name" value="alpha/beta hydrolase"/>
    <property type="match status" value="1"/>
</dbReference>
<keyword evidence="3" id="KW-0256">Endoplasmic reticulum</keyword>
<dbReference type="GO" id="GO:0016020">
    <property type="term" value="C:membrane"/>
    <property type="evidence" value="ECO:0007669"/>
    <property type="project" value="UniProtKB-SubCell"/>
</dbReference>
<gene>
    <name evidence="6" type="ORF">LPW39_13975</name>
</gene>